<organism evidence="10 11">
    <name type="scientific">Bacillus changyiensis</name>
    <dbReference type="NCBI Taxonomy" id="3004103"/>
    <lineage>
        <taxon>Bacteria</taxon>
        <taxon>Bacillati</taxon>
        <taxon>Bacillota</taxon>
        <taxon>Bacilli</taxon>
        <taxon>Bacillales</taxon>
        <taxon>Bacillaceae</taxon>
        <taxon>Bacillus</taxon>
    </lineage>
</organism>
<comment type="caution">
    <text evidence="10">The sequence shown here is derived from an EMBL/GenBank/DDBJ whole genome shotgun (WGS) entry which is preliminary data.</text>
</comment>
<feature type="domain" description="Prepilin type IV endopeptidase peptidase" evidence="8">
    <location>
        <begin position="101"/>
        <end position="205"/>
    </location>
</feature>
<reference evidence="10 11" key="1">
    <citation type="submission" date="2023-01" db="EMBL/GenBank/DDBJ databases">
        <title>Bacillus changyiensis sp. nov., isolated from a coastal deposit.</title>
        <authorList>
            <person name="Xiao G."/>
            <person name="Lai Q."/>
            <person name="Hu Z."/>
            <person name="Shao Z."/>
        </authorList>
    </citation>
    <scope>NUCLEOTIDE SEQUENCE [LARGE SCALE GENOMIC DNA]</scope>
    <source>
        <strain evidence="10 11">CLL-7-23</strain>
    </source>
</reference>
<feature type="transmembrane region" description="Helical" evidence="7">
    <location>
        <begin position="119"/>
        <end position="139"/>
    </location>
</feature>
<keyword evidence="6 7" id="KW-0472">Membrane</keyword>
<dbReference type="RefSeq" id="WP_271341435.1">
    <property type="nucleotide sequence ID" value="NZ_JAQKAB010000009.1"/>
</dbReference>
<feature type="domain" description="Prepilin peptidase A24 N-terminal" evidence="9">
    <location>
        <begin position="8"/>
        <end position="90"/>
    </location>
</feature>
<evidence type="ECO:0000256" key="3">
    <source>
        <dbReference type="ARBA" id="ARBA00022475"/>
    </source>
</evidence>
<evidence type="ECO:0000256" key="4">
    <source>
        <dbReference type="ARBA" id="ARBA00022692"/>
    </source>
</evidence>
<dbReference type="Pfam" id="PF06750">
    <property type="entry name" value="A24_N_bact"/>
    <property type="match status" value="1"/>
</dbReference>
<evidence type="ECO:0000256" key="5">
    <source>
        <dbReference type="ARBA" id="ARBA00022989"/>
    </source>
</evidence>
<dbReference type="InterPro" id="IPR010627">
    <property type="entry name" value="Prepilin_pept_A24_N"/>
</dbReference>
<dbReference type="EMBL" id="JAQKAB010000009">
    <property type="protein sequence ID" value="MDA7027598.1"/>
    <property type="molecule type" value="Genomic_DNA"/>
</dbReference>
<sequence>MFMIYLFIAGAVLGSFFHIAGRRIPKKISLFTPRSSCPICLRKLTFLERIPILSYLFCRGKCKQCKSAVSLVHPAIELGTAMLFVQAYICFDQEGERFIALLLISLFMIVFVTDVMYMVIPNIVLCFFLPFFIFGRMFVPLDPWHSSLTGAVCGCLLPLFTALFTKGGIGGGDIKLFTVLGLVLGYRLVLLAFFLSATIGTIFALIAMFAGQLNRKEPLPFVPAISIGSLLSYFYGEHLINFYRQFAFG</sequence>
<feature type="transmembrane region" description="Helical" evidence="7">
    <location>
        <begin position="219"/>
        <end position="236"/>
    </location>
</feature>
<comment type="subcellular location">
    <subcellularLocation>
        <location evidence="1">Cell membrane</location>
        <topology evidence="1">Multi-pass membrane protein</topology>
    </subcellularLocation>
</comment>
<keyword evidence="5 7" id="KW-1133">Transmembrane helix</keyword>
<dbReference type="Gene3D" id="1.20.120.1220">
    <property type="match status" value="1"/>
</dbReference>
<dbReference type="InterPro" id="IPR000045">
    <property type="entry name" value="Prepilin_IV_endopep_pep"/>
</dbReference>
<feature type="transmembrane region" description="Helical" evidence="7">
    <location>
        <begin position="98"/>
        <end position="113"/>
    </location>
</feature>
<proteinExistence type="inferred from homology"/>
<feature type="transmembrane region" description="Helical" evidence="7">
    <location>
        <begin position="184"/>
        <end position="207"/>
    </location>
</feature>
<dbReference type="Proteomes" id="UP001211894">
    <property type="component" value="Unassembled WGS sequence"/>
</dbReference>
<dbReference type="PANTHER" id="PTHR30487">
    <property type="entry name" value="TYPE 4 PREPILIN-LIKE PROTEINS LEADER PEPTIDE-PROCESSING ENZYME"/>
    <property type="match status" value="1"/>
</dbReference>
<evidence type="ECO:0000256" key="6">
    <source>
        <dbReference type="ARBA" id="ARBA00023136"/>
    </source>
</evidence>
<keyword evidence="11" id="KW-1185">Reference proteome</keyword>
<evidence type="ECO:0000259" key="8">
    <source>
        <dbReference type="Pfam" id="PF01478"/>
    </source>
</evidence>
<name>A0ABT4X5Q2_9BACI</name>
<evidence type="ECO:0000256" key="7">
    <source>
        <dbReference type="SAM" id="Phobius"/>
    </source>
</evidence>
<dbReference type="Pfam" id="PF01478">
    <property type="entry name" value="Peptidase_A24"/>
    <property type="match status" value="1"/>
</dbReference>
<comment type="similarity">
    <text evidence="2">Belongs to the peptidase A24 family.</text>
</comment>
<evidence type="ECO:0000256" key="2">
    <source>
        <dbReference type="ARBA" id="ARBA00005801"/>
    </source>
</evidence>
<accession>A0ABT4X5Q2</accession>
<evidence type="ECO:0000313" key="10">
    <source>
        <dbReference type="EMBL" id="MDA7027598.1"/>
    </source>
</evidence>
<evidence type="ECO:0000313" key="11">
    <source>
        <dbReference type="Proteomes" id="UP001211894"/>
    </source>
</evidence>
<evidence type="ECO:0000259" key="9">
    <source>
        <dbReference type="Pfam" id="PF06750"/>
    </source>
</evidence>
<feature type="transmembrane region" description="Helical" evidence="7">
    <location>
        <begin position="71"/>
        <end position="91"/>
    </location>
</feature>
<dbReference type="PANTHER" id="PTHR30487:SF0">
    <property type="entry name" value="PREPILIN LEADER PEPTIDASE_N-METHYLTRANSFERASE-RELATED"/>
    <property type="match status" value="1"/>
</dbReference>
<protein>
    <submittedName>
        <fullName evidence="10">A24 family peptidase</fullName>
    </submittedName>
</protein>
<evidence type="ECO:0000256" key="1">
    <source>
        <dbReference type="ARBA" id="ARBA00004651"/>
    </source>
</evidence>
<keyword evidence="3" id="KW-1003">Cell membrane</keyword>
<gene>
    <name evidence="10" type="ORF">PJ311_13495</name>
</gene>
<keyword evidence="4 7" id="KW-0812">Transmembrane</keyword>
<feature type="transmembrane region" description="Helical" evidence="7">
    <location>
        <begin position="146"/>
        <end position="164"/>
    </location>
</feature>
<dbReference type="InterPro" id="IPR050882">
    <property type="entry name" value="Prepilin_peptidase/N-MTase"/>
</dbReference>